<feature type="transmembrane region" description="Helical" evidence="9">
    <location>
        <begin position="380"/>
        <end position="400"/>
    </location>
</feature>
<dbReference type="InterPro" id="IPR004326">
    <property type="entry name" value="Mlo"/>
</dbReference>
<comment type="caution">
    <text evidence="10">The sequence shown here is derived from an EMBL/GenBank/DDBJ whole genome shotgun (WGS) entry which is preliminary data.</text>
</comment>
<feature type="transmembrane region" description="Helical" evidence="9">
    <location>
        <begin position="256"/>
        <end position="274"/>
    </location>
</feature>
<feature type="transmembrane region" description="Helical" evidence="9">
    <location>
        <begin position="125"/>
        <end position="146"/>
    </location>
</feature>
<evidence type="ECO:0000256" key="6">
    <source>
        <dbReference type="ARBA" id="ARBA00023136"/>
    </source>
</evidence>
<evidence type="ECO:0000256" key="7">
    <source>
        <dbReference type="ARBA" id="ARBA00023265"/>
    </source>
</evidence>
<sequence>MAEGGTTLEYTPTWVVAFVCSVIVFISLAVERILHYTGKYLKRKNQKPLFEALQKIKEELMLLGFISLLLTTSSFFGTNYYSQQLLLFPGRRLLADNANSSESNSTGSCSEGKVPLLSTTALHHLHIFIFVLAVVHVTFCVLTIIFGGAKIRQWKHWEDSIVRKEYNPEEVLTMKFTDVQDHEFIRGRFLGIGKNLAFLGWLIAFFKQFHFHGSVTKTDYMTMRLGFIKTHCKGNPNFNFHKYMVRALEADFKRVVGIRWYLWFFVVIFLLLNVSGWHAYFWIAFVPLFLLLAVGTKLEHVIIQLAHEVAEKHMAIEGDLVVQPSDDHFWFHRPRLVLVLIHIILFQNSFELAFFFWIWIQYSFDSCIMGKVAYIIPRLIIGAFVQFVCSYSTLPLYAIVTQMGTSFKMAIFEEHIQEGLVGWAKSARKHQAALRKATNGSSSNGSSQVGHSSKYIHKEEAAATMTTSSSLELAGVGSKESSVHVGEIQPHQLPPANDHV</sequence>
<name>A0AAW1YGY9_RUBAR</name>
<dbReference type="GO" id="GO:0006952">
    <property type="term" value="P:defense response"/>
    <property type="evidence" value="ECO:0007669"/>
    <property type="project" value="UniProtKB-KW"/>
</dbReference>
<comment type="domain">
    <text evidence="8">The C-terminus contains a calmodulin-binding domain, which binds calmodulin in a calcium-dependent fashion.</text>
</comment>
<evidence type="ECO:0000313" key="11">
    <source>
        <dbReference type="Proteomes" id="UP001457282"/>
    </source>
</evidence>
<evidence type="ECO:0000256" key="3">
    <source>
        <dbReference type="ARBA" id="ARBA00022692"/>
    </source>
</evidence>
<dbReference type="PANTHER" id="PTHR31942">
    <property type="entry name" value="MLO-LIKE PROTEIN 1"/>
    <property type="match status" value="1"/>
</dbReference>
<proteinExistence type="inferred from homology"/>
<dbReference type="AlphaFoldDB" id="A0AAW1YGY9"/>
<accession>A0AAW1YGY9</accession>
<protein>
    <recommendedName>
        <fullName evidence="8">MLO-like protein</fullName>
    </recommendedName>
</protein>
<keyword evidence="6 8" id="KW-0472">Membrane</keyword>
<keyword evidence="3 8" id="KW-0812">Transmembrane</keyword>
<reference evidence="10 11" key="1">
    <citation type="journal article" date="2023" name="G3 (Bethesda)">
        <title>A chromosome-length genome assembly and annotation of blackberry (Rubus argutus, cv. 'Hillquist').</title>
        <authorList>
            <person name="Bruna T."/>
            <person name="Aryal R."/>
            <person name="Dudchenko O."/>
            <person name="Sargent D.J."/>
            <person name="Mead D."/>
            <person name="Buti M."/>
            <person name="Cavallini A."/>
            <person name="Hytonen T."/>
            <person name="Andres J."/>
            <person name="Pham M."/>
            <person name="Weisz D."/>
            <person name="Mascagni F."/>
            <person name="Usai G."/>
            <person name="Natali L."/>
            <person name="Bassil N."/>
            <person name="Fernandez G.E."/>
            <person name="Lomsadze A."/>
            <person name="Armour M."/>
            <person name="Olukolu B."/>
            <person name="Poorten T."/>
            <person name="Britton C."/>
            <person name="Davik J."/>
            <person name="Ashrafi H."/>
            <person name="Aiden E.L."/>
            <person name="Borodovsky M."/>
            <person name="Worthington M."/>
        </authorList>
    </citation>
    <scope>NUCLEOTIDE SEQUENCE [LARGE SCALE GENOMIC DNA]</scope>
    <source>
        <strain evidence="10">PI 553951</strain>
    </source>
</reference>
<feature type="transmembrane region" description="Helical" evidence="9">
    <location>
        <begin position="12"/>
        <end position="34"/>
    </location>
</feature>
<dbReference type="PANTHER" id="PTHR31942:SF74">
    <property type="entry name" value="MLO-LIKE PROTEIN 15"/>
    <property type="match status" value="1"/>
</dbReference>
<evidence type="ECO:0000256" key="9">
    <source>
        <dbReference type="SAM" id="Phobius"/>
    </source>
</evidence>
<dbReference type="Proteomes" id="UP001457282">
    <property type="component" value="Unassembled WGS sequence"/>
</dbReference>
<evidence type="ECO:0000256" key="5">
    <source>
        <dbReference type="ARBA" id="ARBA00022989"/>
    </source>
</evidence>
<comment type="subcellular location">
    <subcellularLocation>
        <location evidence="1 8">Membrane</location>
        <topology evidence="1 8">Multi-pass membrane protein</topology>
    </subcellularLocation>
</comment>
<dbReference type="Pfam" id="PF03094">
    <property type="entry name" value="Mlo"/>
    <property type="match status" value="2"/>
</dbReference>
<keyword evidence="8" id="KW-0112">Calmodulin-binding</keyword>
<feature type="transmembrane region" description="Helical" evidence="9">
    <location>
        <begin position="60"/>
        <end position="81"/>
    </location>
</feature>
<organism evidence="10 11">
    <name type="scientific">Rubus argutus</name>
    <name type="common">Southern blackberry</name>
    <dbReference type="NCBI Taxonomy" id="59490"/>
    <lineage>
        <taxon>Eukaryota</taxon>
        <taxon>Viridiplantae</taxon>
        <taxon>Streptophyta</taxon>
        <taxon>Embryophyta</taxon>
        <taxon>Tracheophyta</taxon>
        <taxon>Spermatophyta</taxon>
        <taxon>Magnoliopsida</taxon>
        <taxon>eudicotyledons</taxon>
        <taxon>Gunneridae</taxon>
        <taxon>Pentapetalae</taxon>
        <taxon>rosids</taxon>
        <taxon>fabids</taxon>
        <taxon>Rosales</taxon>
        <taxon>Rosaceae</taxon>
        <taxon>Rosoideae</taxon>
        <taxon>Rosoideae incertae sedis</taxon>
        <taxon>Rubus</taxon>
    </lineage>
</organism>
<feature type="transmembrane region" description="Helical" evidence="9">
    <location>
        <begin position="280"/>
        <end position="298"/>
    </location>
</feature>
<evidence type="ECO:0000256" key="4">
    <source>
        <dbReference type="ARBA" id="ARBA00022821"/>
    </source>
</evidence>
<dbReference type="GO" id="GO:0005516">
    <property type="term" value="F:calmodulin binding"/>
    <property type="evidence" value="ECO:0007669"/>
    <property type="project" value="UniProtKB-KW"/>
</dbReference>
<keyword evidence="5 8" id="KW-1133">Transmembrane helix</keyword>
<comment type="function">
    <text evidence="8">May be involved in modulation of pathogen defense and leaf cell death.</text>
</comment>
<keyword evidence="4 8" id="KW-0611">Plant defense</keyword>
<gene>
    <name evidence="8" type="primary">MLO</name>
    <name evidence="10" type="ORF">M0R45_002886</name>
</gene>
<dbReference type="GO" id="GO:0016020">
    <property type="term" value="C:membrane"/>
    <property type="evidence" value="ECO:0007669"/>
    <property type="project" value="UniProtKB-SubCell"/>
</dbReference>
<evidence type="ECO:0000256" key="8">
    <source>
        <dbReference type="RuleBase" id="RU280816"/>
    </source>
</evidence>
<keyword evidence="11" id="KW-1185">Reference proteome</keyword>
<evidence type="ECO:0000256" key="2">
    <source>
        <dbReference type="ARBA" id="ARBA00006574"/>
    </source>
</evidence>
<keyword evidence="7 8" id="KW-0568">Pathogenesis-related protein</keyword>
<comment type="similarity">
    <text evidence="2 8">Belongs to the MLO family.</text>
</comment>
<dbReference type="EMBL" id="JBEDUW010000001">
    <property type="protein sequence ID" value="KAK9947252.1"/>
    <property type="molecule type" value="Genomic_DNA"/>
</dbReference>
<feature type="transmembrane region" description="Helical" evidence="9">
    <location>
        <begin position="336"/>
        <end position="360"/>
    </location>
</feature>
<evidence type="ECO:0000313" key="10">
    <source>
        <dbReference type="EMBL" id="KAK9947252.1"/>
    </source>
</evidence>
<evidence type="ECO:0000256" key="1">
    <source>
        <dbReference type="ARBA" id="ARBA00004141"/>
    </source>
</evidence>